<dbReference type="InterPro" id="IPR012902">
    <property type="entry name" value="N_methyl_site"/>
</dbReference>
<dbReference type="Proteomes" id="UP001178888">
    <property type="component" value="Unassembled WGS sequence"/>
</dbReference>
<keyword evidence="2" id="KW-0178">Competence</keyword>
<feature type="transmembrane region" description="Helical" evidence="3">
    <location>
        <begin position="7"/>
        <end position="31"/>
    </location>
</feature>
<dbReference type="RefSeq" id="WP_308913916.1">
    <property type="nucleotide sequence ID" value="NZ_JAVGVR010000001.1"/>
</dbReference>
<evidence type="ECO:0000313" key="4">
    <source>
        <dbReference type="EMBL" id="MDQ6599833.1"/>
    </source>
</evidence>
<sequence>MERDERGLTLIEVLASITILSILGVIIWNVFLQGYKLSQRAVSKNSMIQETNLVITNLTRIHQKSTQYTLSNTGANCEITINYTKMDGTTQTEIYNNPQICFNFDITNSVTMPVNPKQNDVSLKITSSDKKNPSNNITINTMLYRIKAGGY</sequence>
<dbReference type="GO" id="GO:0009986">
    <property type="term" value="C:cell surface"/>
    <property type="evidence" value="ECO:0007669"/>
    <property type="project" value="UniProtKB-SubCell"/>
</dbReference>
<keyword evidence="3" id="KW-0812">Transmembrane</keyword>
<evidence type="ECO:0000256" key="2">
    <source>
        <dbReference type="ARBA" id="ARBA00023287"/>
    </source>
</evidence>
<name>A0AA90TW88_9BACI</name>
<dbReference type="GO" id="GO:0030420">
    <property type="term" value="P:establishment of competence for transformation"/>
    <property type="evidence" value="ECO:0007669"/>
    <property type="project" value="UniProtKB-KW"/>
</dbReference>
<keyword evidence="3" id="KW-1133">Transmembrane helix</keyword>
<comment type="subcellular location">
    <subcellularLocation>
        <location evidence="1">Cell surface</location>
    </subcellularLocation>
</comment>
<evidence type="ECO:0000256" key="1">
    <source>
        <dbReference type="ARBA" id="ARBA00004241"/>
    </source>
</evidence>
<keyword evidence="5" id="KW-1185">Reference proteome</keyword>
<accession>A0AA90TW88</accession>
<proteinExistence type="predicted"/>
<dbReference type="InterPro" id="IPR045584">
    <property type="entry name" value="Pilin-like"/>
</dbReference>
<dbReference type="AlphaFoldDB" id="A0AA90TW88"/>
<evidence type="ECO:0000256" key="3">
    <source>
        <dbReference type="SAM" id="Phobius"/>
    </source>
</evidence>
<dbReference type="PROSITE" id="PS00409">
    <property type="entry name" value="PROKAR_NTER_METHYL"/>
    <property type="match status" value="1"/>
</dbReference>
<organism evidence="4 5">
    <name type="scientific">Bacillus salipaludis</name>
    <dbReference type="NCBI Taxonomy" id="2547811"/>
    <lineage>
        <taxon>Bacteria</taxon>
        <taxon>Bacillati</taxon>
        <taxon>Bacillota</taxon>
        <taxon>Bacilli</taxon>
        <taxon>Bacillales</taxon>
        <taxon>Bacillaceae</taxon>
        <taxon>Bacillus</taxon>
    </lineage>
</organism>
<gene>
    <name evidence="4" type="ORF">RCG21_26400</name>
</gene>
<comment type="caution">
    <text evidence="4">The sequence shown here is derived from an EMBL/GenBank/DDBJ whole genome shotgun (WGS) entry which is preliminary data.</text>
</comment>
<reference evidence="4" key="1">
    <citation type="submission" date="2023-08" db="EMBL/GenBank/DDBJ databases">
        <title>Nitrogen cycling bacteria in agricultural field soils.</title>
        <authorList>
            <person name="Jang J."/>
        </authorList>
    </citation>
    <scope>NUCLEOTIDE SEQUENCE</scope>
    <source>
        <strain evidence="4">PS3-36</strain>
    </source>
</reference>
<dbReference type="Pfam" id="PF07963">
    <property type="entry name" value="N_methyl"/>
    <property type="match status" value="1"/>
</dbReference>
<dbReference type="SUPFAM" id="SSF54523">
    <property type="entry name" value="Pili subunits"/>
    <property type="match status" value="1"/>
</dbReference>
<keyword evidence="3" id="KW-0472">Membrane</keyword>
<dbReference type="NCBIfam" id="TIGR02532">
    <property type="entry name" value="IV_pilin_GFxxxE"/>
    <property type="match status" value="1"/>
</dbReference>
<evidence type="ECO:0000313" key="5">
    <source>
        <dbReference type="Proteomes" id="UP001178888"/>
    </source>
</evidence>
<dbReference type="EMBL" id="JAVGVR010000001">
    <property type="protein sequence ID" value="MDQ6599833.1"/>
    <property type="molecule type" value="Genomic_DNA"/>
</dbReference>
<protein>
    <submittedName>
        <fullName evidence="4">Prepilin-type N-terminal cleavage/methylation domain-containing protein</fullName>
    </submittedName>
</protein>